<dbReference type="Proteomes" id="UP000198756">
    <property type="component" value="Unassembled WGS sequence"/>
</dbReference>
<keyword evidence="6" id="KW-0547">Nucleotide-binding</keyword>
<dbReference type="AlphaFoldDB" id="A0A1G5ZFA5"/>
<dbReference type="PRINTS" id="PR01050">
    <property type="entry name" value="PYRUVTKNASE"/>
</dbReference>
<evidence type="ECO:0000313" key="16">
    <source>
        <dbReference type="Proteomes" id="UP000198756"/>
    </source>
</evidence>
<keyword evidence="13" id="KW-0175">Coiled coil</keyword>
<dbReference type="GO" id="GO:0016301">
    <property type="term" value="F:kinase activity"/>
    <property type="evidence" value="ECO:0007669"/>
    <property type="project" value="UniProtKB-KW"/>
</dbReference>
<comment type="similarity">
    <text evidence="2 12">Belongs to the pyruvate kinase family.</text>
</comment>
<evidence type="ECO:0000256" key="8">
    <source>
        <dbReference type="ARBA" id="ARBA00022840"/>
    </source>
</evidence>
<dbReference type="EC" id="2.7.1.40" evidence="3 12"/>
<evidence type="ECO:0000256" key="2">
    <source>
        <dbReference type="ARBA" id="ARBA00008663"/>
    </source>
</evidence>
<evidence type="ECO:0000256" key="13">
    <source>
        <dbReference type="SAM" id="Coils"/>
    </source>
</evidence>
<keyword evidence="4 12" id="KW-0808">Transferase</keyword>
<dbReference type="InterPro" id="IPR015806">
    <property type="entry name" value="Pyrv_Knase_insert_dom_sf"/>
</dbReference>
<keyword evidence="16" id="KW-1185">Reference proteome</keyword>
<name>A0A1G5ZFA5_9BACT</name>
<dbReference type="OrthoDB" id="9812123at2"/>
<evidence type="ECO:0000256" key="3">
    <source>
        <dbReference type="ARBA" id="ARBA00012142"/>
    </source>
</evidence>
<evidence type="ECO:0000256" key="6">
    <source>
        <dbReference type="ARBA" id="ARBA00022741"/>
    </source>
</evidence>
<dbReference type="InterPro" id="IPR011037">
    <property type="entry name" value="Pyrv_Knase-like_insert_dom_sf"/>
</dbReference>
<evidence type="ECO:0000256" key="4">
    <source>
        <dbReference type="ARBA" id="ARBA00022679"/>
    </source>
</evidence>
<dbReference type="InterPro" id="IPR015793">
    <property type="entry name" value="Pyrv_Knase_brl"/>
</dbReference>
<dbReference type="GO" id="GO:0000287">
    <property type="term" value="F:magnesium ion binding"/>
    <property type="evidence" value="ECO:0007669"/>
    <property type="project" value="InterPro"/>
</dbReference>
<comment type="pathway">
    <text evidence="1 12">Carbohydrate degradation; glycolysis; pyruvate from D-glyceraldehyde 3-phosphate: step 5/5.</text>
</comment>
<evidence type="ECO:0000256" key="11">
    <source>
        <dbReference type="ARBA" id="ARBA00023317"/>
    </source>
</evidence>
<dbReference type="EMBL" id="FMXE01000036">
    <property type="protein sequence ID" value="SDA93598.1"/>
    <property type="molecule type" value="Genomic_DNA"/>
</dbReference>
<dbReference type="InterPro" id="IPR015813">
    <property type="entry name" value="Pyrv/PenolPyrv_kinase-like_dom"/>
</dbReference>
<protein>
    <recommendedName>
        <fullName evidence="3 12">Pyruvate kinase</fullName>
        <ecNumber evidence="3 12">2.7.1.40</ecNumber>
    </recommendedName>
</protein>
<evidence type="ECO:0000256" key="9">
    <source>
        <dbReference type="ARBA" id="ARBA00022842"/>
    </source>
</evidence>
<proteinExistence type="inferred from homology"/>
<keyword evidence="5" id="KW-0479">Metal-binding</keyword>
<dbReference type="SUPFAM" id="SSF50800">
    <property type="entry name" value="PK beta-barrel domain-like"/>
    <property type="match status" value="1"/>
</dbReference>
<dbReference type="Pfam" id="PF00224">
    <property type="entry name" value="PK"/>
    <property type="match status" value="1"/>
</dbReference>
<keyword evidence="10 12" id="KW-0324">Glycolysis</keyword>
<dbReference type="InterPro" id="IPR040442">
    <property type="entry name" value="Pyrv_kinase-like_dom_sf"/>
</dbReference>
<dbReference type="SUPFAM" id="SSF51621">
    <property type="entry name" value="Phosphoenolpyruvate/pyruvate domain"/>
    <property type="match status" value="1"/>
</dbReference>
<comment type="catalytic activity">
    <reaction evidence="12">
        <text>pyruvate + ATP = phosphoenolpyruvate + ADP + H(+)</text>
        <dbReference type="Rhea" id="RHEA:18157"/>
        <dbReference type="ChEBI" id="CHEBI:15361"/>
        <dbReference type="ChEBI" id="CHEBI:15378"/>
        <dbReference type="ChEBI" id="CHEBI:30616"/>
        <dbReference type="ChEBI" id="CHEBI:58702"/>
        <dbReference type="ChEBI" id="CHEBI:456216"/>
        <dbReference type="EC" id="2.7.1.40"/>
    </reaction>
</comment>
<evidence type="ECO:0000259" key="14">
    <source>
        <dbReference type="Pfam" id="PF00224"/>
    </source>
</evidence>
<keyword evidence="9 12" id="KW-0460">Magnesium</keyword>
<keyword evidence="8" id="KW-0067">ATP-binding</keyword>
<dbReference type="PANTHER" id="PTHR11817">
    <property type="entry name" value="PYRUVATE KINASE"/>
    <property type="match status" value="1"/>
</dbReference>
<dbReference type="GO" id="GO:0030955">
    <property type="term" value="F:potassium ion binding"/>
    <property type="evidence" value="ECO:0007669"/>
    <property type="project" value="InterPro"/>
</dbReference>
<evidence type="ECO:0000313" key="15">
    <source>
        <dbReference type="EMBL" id="SDA93598.1"/>
    </source>
</evidence>
<feature type="domain" description="Pyruvate kinase barrel" evidence="14">
    <location>
        <begin position="138"/>
        <end position="442"/>
    </location>
</feature>
<evidence type="ECO:0000256" key="12">
    <source>
        <dbReference type="RuleBase" id="RU000504"/>
    </source>
</evidence>
<dbReference type="Gene3D" id="3.20.20.60">
    <property type="entry name" value="Phosphoenolpyruvate-binding domains"/>
    <property type="match status" value="1"/>
</dbReference>
<reference evidence="16" key="1">
    <citation type="submission" date="2016-10" db="EMBL/GenBank/DDBJ databases">
        <authorList>
            <person name="Varghese N."/>
            <person name="Submissions S."/>
        </authorList>
    </citation>
    <scope>NUCLEOTIDE SEQUENCE [LARGE SCALE GENOMIC DNA]</scope>
    <source>
        <strain evidence="16">DSM 22703</strain>
    </source>
</reference>
<keyword evidence="11 15" id="KW-0670">Pyruvate</keyword>
<sequence>MLDSMNQMKMQLNSLRQSMNRVEEEFEGLLADIPPHNRISAINFLKYLILRKTDVRDLQILLHENGLSSLASCESHTQRQIEMTLQHLGEKFEKLDSCTTDFGSKKIEESSQQLFGPKPENWFASIMVTFDSVFLAEKDLIPKLLKKGMSTARINCAHDDESVWQEMVDKIRLASKITGLPCKIHVDLAGPKIRTKLLTKGKDKGRVKIKIGETIWLSDSAKGFKAKEIVISPNESGVIAGLKIGDRVFIDDGLIMCLVQRVDKDKALLKIERISSKKPFIKAEKGINFPDCSLQVSSLTDFDKKCLPFVCANADTVGFSFVRSSRDIADLRAALKEVEADIPFMILKIETHESVKNLPSLLLEGMKDADFGVMIARGDLAVEIGFERLVEIQDQILWLCEAAHVPVIWATQVLENLHKSGVATRAEVTDAGHASRAECIMINKGKHTMEVLKTLRDISQRSVALRVKNRLVYRPLKIAADFFGEKS</sequence>
<feature type="coiled-coil region" evidence="13">
    <location>
        <begin position="5"/>
        <end position="32"/>
    </location>
</feature>
<organism evidence="15 16">
    <name type="scientific">Algoriphagus alkaliphilus</name>
    <dbReference type="NCBI Taxonomy" id="279824"/>
    <lineage>
        <taxon>Bacteria</taxon>
        <taxon>Pseudomonadati</taxon>
        <taxon>Bacteroidota</taxon>
        <taxon>Cytophagia</taxon>
        <taxon>Cytophagales</taxon>
        <taxon>Cyclobacteriaceae</taxon>
        <taxon>Algoriphagus</taxon>
    </lineage>
</organism>
<dbReference type="GO" id="GO:0005524">
    <property type="term" value="F:ATP binding"/>
    <property type="evidence" value="ECO:0007669"/>
    <property type="project" value="UniProtKB-KW"/>
</dbReference>
<keyword evidence="7 12" id="KW-0418">Kinase</keyword>
<evidence type="ECO:0000256" key="10">
    <source>
        <dbReference type="ARBA" id="ARBA00023152"/>
    </source>
</evidence>
<evidence type="ECO:0000256" key="5">
    <source>
        <dbReference type="ARBA" id="ARBA00022723"/>
    </source>
</evidence>
<dbReference type="InterPro" id="IPR001697">
    <property type="entry name" value="Pyr_Knase"/>
</dbReference>
<dbReference type="STRING" id="279824.SAMN03080617_03752"/>
<gene>
    <name evidence="15" type="ORF">SAMN03080617_03752</name>
</gene>
<evidence type="ECO:0000256" key="1">
    <source>
        <dbReference type="ARBA" id="ARBA00004997"/>
    </source>
</evidence>
<evidence type="ECO:0000256" key="7">
    <source>
        <dbReference type="ARBA" id="ARBA00022777"/>
    </source>
</evidence>
<dbReference type="Gene3D" id="2.40.33.10">
    <property type="entry name" value="PK beta-barrel domain-like"/>
    <property type="match status" value="1"/>
</dbReference>
<dbReference type="GO" id="GO:0004743">
    <property type="term" value="F:pyruvate kinase activity"/>
    <property type="evidence" value="ECO:0007669"/>
    <property type="project" value="UniProtKB-EC"/>
</dbReference>
<accession>A0A1G5ZFA5</accession>
<dbReference type="UniPathway" id="UPA00109">
    <property type="reaction ID" value="UER00188"/>
</dbReference>